<dbReference type="AlphaFoldDB" id="A0AAU7XD10"/>
<dbReference type="InterPro" id="IPR010634">
    <property type="entry name" value="DUF1223"/>
</dbReference>
<gene>
    <name evidence="2" type="ORF">ABS361_06315</name>
</gene>
<feature type="signal peptide" evidence="1">
    <location>
        <begin position="1"/>
        <end position="23"/>
    </location>
</feature>
<organism evidence="2">
    <name type="scientific">Methyloraptor flagellatus</name>
    <dbReference type="NCBI Taxonomy" id="3162530"/>
    <lineage>
        <taxon>Bacteria</taxon>
        <taxon>Pseudomonadati</taxon>
        <taxon>Pseudomonadota</taxon>
        <taxon>Alphaproteobacteria</taxon>
        <taxon>Hyphomicrobiales</taxon>
        <taxon>Ancalomicrobiaceae</taxon>
        <taxon>Methyloraptor</taxon>
    </lineage>
</organism>
<evidence type="ECO:0000313" key="2">
    <source>
        <dbReference type="EMBL" id="XBY45863.1"/>
    </source>
</evidence>
<name>A0AAU7XD10_9HYPH</name>
<dbReference type="PANTHER" id="PTHR36057">
    <property type="match status" value="1"/>
</dbReference>
<accession>A0AAU7XD10</accession>
<dbReference type="KEGG" id="mflg:ABS361_06315"/>
<sequence>MTRLSTLALAGAALLGAVAPAAAERPVVVELFTSQGCSSCPPADRFLTELSRERSDVLPLAFHVTYWNGLGWTDPFSFEAATRRQAAYGARFGDGSYTPEMVIDGRLGVVGSDRLRATAAIEAARAAQSAAPDISVRRGRTGVEVRVGAGEGAGRVVLVGYDRQHETSIGRGENRGRTLTESNIVRSFVPVGTWTGARAAFEVPVPPGEAFAVLVERDGGGILGAARAEPVAGH</sequence>
<feature type="chain" id="PRO_5043560329" evidence="1">
    <location>
        <begin position="24"/>
        <end position="234"/>
    </location>
</feature>
<dbReference type="SUPFAM" id="SSF52833">
    <property type="entry name" value="Thioredoxin-like"/>
    <property type="match status" value="1"/>
</dbReference>
<dbReference type="InterPro" id="IPR036249">
    <property type="entry name" value="Thioredoxin-like_sf"/>
</dbReference>
<dbReference type="PANTHER" id="PTHR36057:SF1">
    <property type="entry name" value="LIPOPROTEIN LIPID ATTACHMENT SITE-LIKE PROTEIN, PUTATIVE (DUF1223)-RELATED"/>
    <property type="match status" value="1"/>
</dbReference>
<dbReference type="Pfam" id="PF06764">
    <property type="entry name" value="DUF1223"/>
    <property type="match status" value="1"/>
</dbReference>
<keyword evidence="1" id="KW-0732">Signal</keyword>
<protein>
    <submittedName>
        <fullName evidence="2">DUF1223 domain-containing protein</fullName>
    </submittedName>
</protein>
<reference evidence="2" key="1">
    <citation type="submission" date="2024-06" db="EMBL/GenBank/DDBJ databases">
        <title>Methylostella associata gen. nov., sp. nov., a novel Ancalomicrobiaceae-affiliated facultatively methylotrophic bacteria that feed on methanotrophs of the genus Methylococcus.</title>
        <authorList>
            <person name="Saltykova V."/>
            <person name="Danilova O.V."/>
            <person name="Oshkin I.Y."/>
            <person name="Belova S.E."/>
            <person name="Pimenov N.V."/>
            <person name="Dedysh S.N."/>
        </authorList>
    </citation>
    <scope>NUCLEOTIDE SEQUENCE</scope>
    <source>
        <strain evidence="2">S20</strain>
    </source>
</reference>
<dbReference type="RefSeq" id="WP_407050958.1">
    <property type="nucleotide sequence ID" value="NZ_CP158568.1"/>
</dbReference>
<proteinExistence type="predicted"/>
<evidence type="ECO:0000256" key="1">
    <source>
        <dbReference type="SAM" id="SignalP"/>
    </source>
</evidence>
<dbReference type="EMBL" id="CP158568">
    <property type="protein sequence ID" value="XBY45863.1"/>
    <property type="molecule type" value="Genomic_DNA"/>
</dbReference>